<protein>
    <submittedName>
        <fullName evidence="2">Uncharacterized protein</fullName>
    </submittedName>
</protein>
<feature type="transmembrane region" description="Helical" evidence="1">
    <location>
        <begin position="534"/>
        <end position="554"/>
    </location>
</feature>
<feature type="transmembrane region" description="Helical" evidence="1">
    <location>
        <begin position="251"/>
        <end position="270"/>
    </location>
</feature>
<feature type="transmembrane region" description="Helical" evidence="1">
    <location>
        <begin position="314"/>
        <end position="347"/>
    </location>
</feature>
<keyword evidence="1" id="KW-0812">Transmembrane</keyword>
<feature type="transmembrane region" description="Helical" evidence="1">
    <location>
        <begin position="444"/>
        <end position="467"/>
    </location>
</feature>
<feature type="transmembrane region" description="Helical" evidence="1">
    <location>
        <begin position="226"/>
        <end position="245"/>
    </location>
</feature>
<comment type="caution">
    <text evidence="2">The sequence shown here is derived from an EMBL/GenBank/DDBJ whole genome shotgun (WGS) entry which is preliminary data.</text>
</comment>
<feature type="transmembrane region" description="Helical" evidence="1">
    <location>
        <begin position="393"/>
        <end position="414"/>
    </location>
</feature>
<keyword evidence="1" id="KW-0472">Membrane</keyword>
<feature type="transmembrane region" description="Helical" evidence="1">
    <location>
        <begin position="91"/>
        <end position="113"/>
    </location>
</feature>
<reference evidence="2" key="1">
    <citation type="journal article" date="2015" name="Nature">
        <title>Complex archaea that bridge the gap between prokaryotes and eukaryotes.</title>
        <authorList>
            <person name="Spang A."/>
            <person name="Saw J.H."/>
            <person name="Jorgensen S.L."/>
            <person name="Zaremba-Niedzwiedzka K."/>
            <person name="Martijn J."/>
            <person name="Lind A.E."/>
            <person name="van Eijk R."/>
            <person name="Schleper C."/>
            <person name="Guy L."/>
            <person name="Ettema T.J."/>
        </authorList>
    </citation>
    <scope>NUCLEOTIDE SEQUENCE</scope>
</reference>
<feature type="transmembrane region" description="Helical" evidence="1">
    <location>
        <begin position="63"/>
        <end position="85"/>
    </location>
</feature>
<keyword evidence="1" id="KW-1133">Transmembrane helix</keyword>
<evidence type="ECO:0000256" key="1">
    <source>
        <dbReference type="SAM" id="Phobius"/>
    </source>
</evidence>
<proteinExistence type="predicted"/>
<sequence length="731" mass="85397">MIFIFLKISNFNIVSGLSQIVFLNLIFHLSVYISTIFTLLFLPTYPIICIIFKKIDFNFLEKLAFTILINLSFYVIVGIVGFYIGLPITEWFFFIIVVITFIFFILLSLSFNLRSRALNMFKIKLTNDYKEDFTKNFSILNHIKRFRFSNSVLLIIFLFLVCILSIFGVSTFIGTDPWMHISIIKFITDVNSLPINDYFGAFGFHIFGAVIHFFSGLDLFLIPRFFVFYTFPISSLIVYNLFMRIFRNKNLAIFGIFVLVFSSLGFLNMMSQFWPSSLALILGIALFFLLYKRLQSFVQENEPNMRQIFSHAIFTYFLFIIFFISLLLIHSLIAVILLTSFIWVYLIYFIKSYRRGSDLILLGIGLCIFLIFYFLNISTGYFRVFNKLSSIPWHYILFGITIIGILEGIILFLYRKSMIFTKGRFHLIAMGKKYKILKKIEEKYLFPLIFTLVVILIIVFTIVNSILFKFNLITIFTGFEILVILAFAIWGLFIFQYKPRGKPLLLWGLALGIILLAGVSFDLIIGSLTFFSRIFYLSSILVVIGFVSYFYKLIKTNSIQSPKIKTFIIFITIFSLLATYLEFYSSVEFYSIKNQEVSTVQWYSTYTSNQNVIIAEFGWSSIFIYYGYPFNERNANIILNETIISFTVTNDFLNPRLHIQNKTNILIELKIDLGKDVFLILSDNYLLVSGFELFGQLTSEEIEMYYNLSYLNRIFVSKSVYGKATPYYWVI</sequence>
<feature type="transmembrane region" description="Helical" evidence="1">
    <location>
        <begin position="473"/>
        <end position="495"/>
    </location>
</feature>
<gene>
    <name evidence="2" type="ORF">LCGC14_1339950</name>
</gene>
<feature type="transmembrane region" description="Helical" evidence="1">
    <location>
        <begin position="504"/>
        <end position="528"/>
    </location>
</feature>
<evidence type="ECO:0000313" key="2">
    <source>
        <dbReference type="EMBL" id="KKM80428.1"/>
    </source>
</evidence>
<dbReference type="EMBL" id="LAZR01008184">
    <property type="protein sequence ID" value="KKM80428.1"/>
    <property type="molecule type" value="Genomic_DNA"/>
</dbReference>
<accession>A0A0F9KER8</accession>
<feature type="transmembrane region" description="Helical" evidence="1">
    <location>
        <begin position="20"/>
        <end position="42"/>
    </location>
</feature>
<feature type="transmembrane region" description="Helical" evidence="1">
    <location>
        <begin position="566"/>
        <end position="584"/>
    </location>
</feature>
<dbReference type="AlphaFoldDB" id="A0A0F9KER8"/>
<feature type="transmembrane region" description="Helical" evidence="1">
    <location>
        <begin position="359"/>
        <end position="381"/>
    </location>
</feature>
<name>A0A0F9KER8_9ZZZZ</name>
<organism evidence="2">
    <name type="scientific">marine sediment metagenome</name>
    <dbReference type="NCBI Taxonomy" id="412755"/>
    <lineage>
        <taxon>unclassified sequences</taxon>
        <taxon>metagenomes</taxon>
        <taxon>ecological metagenomes</taxon>
    </lineage>
</organism>
<feature type="transmembrane region" description="Helical" evidence="1">
    <location>
        <begin position="277"/>
        <end position="294"/>
    </location>
</feature>
<feature type="transmembrane region" description="Helical" evidence="1">
    <location>
        <begin position="152"/>
        <end position="175"/>
    </location>
</feature>